<organism evidence="1">
    <name type="scientific">freshwater metagenome</name>
    <dbReference type="NCBI Taxonomy" id="449393"/>
    <lineage>
        <taxon>unclassified sequences</taxon>
        <taxon>metagenomes</taxon>
        <taxon>ecological metagenomes</taxon>
    </lineage>
</organism>
<name>A0A6J7AFZ3_9ZZZZ</name>
<evidence type="ECO:0000313" key="1">
    <source>
        <dbReference type="EMBL" id="CAB4831695.1"/>
    </source>
</evidence>
<protein>
    <submittedName>
        <fullName evidence="1">Unannotated protein</fullName>
    </submittedName>
</protein>
<dbReference type="EMBL" id="CAFABK010000041">
    <property type="protein sequence ID" value="CAB4831695.1"/>
    <property type="molecule type" value="Genomic_DNA"/>
</dbReference>
<proteinExistence type="predicted"/>
<reference evidence="1" key="1">
    <citation type="submission" date="2020-05" db="EMBL/GenBank/DDBJ databases">
        <authorList>
            <person name="Chiriac C."/>
            <person name="Salcher M."/>
            <person name="Ghai R."/>
            <person name="Kavagutti S V."/>
        </authorList>
    </citation>
    <scope>NUCLEOTIDE SEQUENCE</scope>
</reference>
<sequence length="127" mass="13982">MSTSTQEFQTTFEFVLPRGYVDQQGNVHREGTMRLATARDELLPLLDPKVRENEAFLSLVLLARVVTRIGTLPTIDDQVIGGLWATDLAFLQDVYRRINTEGHTLAEVTCPCGQTFTVDVAGGGLGE</sequence>
<dbReference type="AlphaFoldDB" id="A0A6J7AFZ3"/>
<gene>
    <name evidence="1" type="ORF">UFOPK3204_01003</name>
</gene>
<accession>A0A6J7AFZ3</accession>